<accession>A0A0B3RUG9</accession>
<evidence type="ECO:0000259" key="1">
    <source>
        <dbReference type="Pfam" id="PF01814"/>
    </source>
</evidence>
<dbReference type="Proteomes" id="UP000030960">
    <property type="component" value="Unassembled WGS sequence"/>
</dbReference>
<dbReference type="EMBL" id="JSUQ01000015">
    <property type="protein sequence ID" value="KHQ51747.1"/>
    <property type="molecule type" value="Genomic_DNA"/>
</dbReference>
<evidence type="ECO:0000313" key="3">
    <source>
        <dbReference type="Proteomes" id="UP000030960"/>
    </source>
</evidence>
<dbReference type="Gene3D" id="1.20.120.520">
    <property type="entry name" value="nmb1532 protein domain like"/>
    <property type="match status" value="1"/>
</dbReference>
<keyword evidence="3" id="KW-1185">Reference proteome</keyword>
<organism evidence="2 3">
    <name type="scientific">Mameliella alba</name>
    <dbReference type="NCBI Taxonomy" id="561184"/>
    <lineage>
        <taxon>Bacteria</taxon>
        <taxon>Pseudomonadati</taxon>
        <taxon>Pseudomonadota</taxon>
        <taxon>Alphaproteobacteria</taxon>
        <taxon>Rhodobacterales</taxon>
        <taxon>Roseobacteraceae</taxon>
        <taxon>Mameliella</taxon>
    </lineage>
</organism>
<dbReference type="RefSeq" id="WP_043144309.1">
    <property type="nucleotide sequence ID" value="NZ_JSUQ01000015.1"/>
</dbReference>
<dbReference type="OrthoDB" id="6077989at2"/>
<reference evidence="2 3" key="1">
    <citation type="submission" date="2014-10" db="EMBL/GenBank/DDBJ databases">
        <title>Genome sequence of Ponticoccus sp. strain UMTAT08 isolated from clonal culture of toxic dinoflagellate Alexandrium tamiyavanichii.</title>
        <authorList>
            <person name="Gan H.Y."/>
            <person name="Muhd D.-D."/>
            <person name="Mohd Noor M.E."/>
            <person name="Yeong Y.S."/>
            <person name="Usup G."/>
        </authorList>
    </citation>
    <scope>NUCLEOTIDE SEQUENCE [LARGE SCALE GENOMIC DNA]</scope>
    <source>
        <strain evidence="2 3">UMTAT08</strain>
    </source>
</reference>
<gene>
    <name evidence="2" type="ORF">OA50_03648</name>
</gene>
<dbReference type="Pfam" id="PF01814">
    <property type="entry name" value="Hemerythrin"/>
    <property type="match status" value="1"/>
</dbReference>
<proteinExistence type="predicted"/>
<dbReference type="STRING" id="561184.SAMN05216376_104179"/>
<name>A0A0B3RUG9_9RHOB</name>
<dbReference type="InterPro" id="IPR012312">
    <property type="entry name" value="Hemerythrin-like"/>
</dbReference>
<feature type="domain" description="Hemerythrin-like" evidence="1">
    <location>
        <begin position="37"/>
        <end position="180"/>
    </location>
</feature>
<dbReference type="PATRIC" id="fig|1515334.3.peg.3668"/>
<comment type="caution">
    <text evidence="2">The sequence shown here is derived from an EMBL/GenBank/DDBJ whole genome shotgun (WGS) entry which is preliminary data.</text>
</comment>
<sequence>MTYDIETRSGLPTEMQTLLRDLPRDGWQAHPGLADSTRNWMRAHQGFRQLGEILQEDTEAFLDKEMEDQAYAGRLAHFGNLLVRNLHGHHSWEDRRFFPELEAADPRFAPGLEMLESDHVALDDLLDRFTRSANRVVQLSSLEPRQMAEEARPVRDQSETLRGFLARHLTDEEDLVVPILLHHRLRG</sequence>
<dbReference type="AlphaFoldDB" id="A0A0B3RUG9"/>
<protein>
    <submittedName>
        <fullName evidence="2">Cation-binding protein</fullName>
    </submittedName>
</protein>
<evidence type="ECO:0000313" key="2">
    <source>
        <dbReference type="EMBL" id="KHQ51747.1"/>
    </source>
</evidence>